<dbReference type="Proteomes" id="UP001220324">
    <property type="component" value="Unassembled WGS sequence"/>
</dbReference>
<dbReference type="EMBL" id="JAQIZZ010000008">
    <property type="protein sequence ID" value="KAJ5524823.1"/>
    <property type="molecule type" value="Genomic_DNA"/>
</dbReference>
<dbReference type="InterPro" id="IPR001466">
    <property type="entry name" value="Beta-lactam-related"/>
</dbReference>
<evidence type="ECO:0000256" key="1">
    <source>
        <dbReference type="ARBA" id="ARBA00038473"/>
    </source>
</evidence>
<dbReference type="Pfam" id="PF00144">
    <property type="entry name" value="Beta-lactamase"/>
    <property type="match status" value="1"/>
</dbReference>
<evidence type="ECO:0000259" key="4">
    <source>
        <dbReference type="Pfam" id="PF26335"/>
    </source>
</evidence>
<proteinExistence type="inferred from homology"/>
<reference evidence="5 6" key="1">
    <citation type="journal article" date="2023" name="IMA Fungus">
        <title>Comparative genomic study of the Penicillium genus elucidates a diverse pangenome and 15 lateral gene transfer events.</title>
        <authorList>
            <person name="Petersen C."/>
            <person name="Sorensen T."/>
            <person name="Nielsen M.R."/>
            <person name="Sondergaard T.E."/>
            <person name="Sorensen J.L."/>
            <person name="Fitzpatrick D.A."/>
            <person name="Frisvad J.C."/>
            <person name="Nielsen K.L."/>
        </authorList>
    </citation>
    <scope>NUCLEOTIDE SEQUENCE [LARGE SCALE GENOMIC DNA]</scope>
    <source>
        <strain evidence="5 6">IBT 35679</strain>
    </source>
</reference>
<dbReference type="PANTHER" id="PTHR22935:SF95">
    <property type="entry name" value="BETA-LACTAMASE-LIKE 1-RELATED"/>
    <property type="match status" value="1"/>
</dbReference>
<dbReference type="InterPro" id="IPR012338">
    <property type="entry name" value="Beta-lactam/transpept-like"/>
</dbReference>
<keyword evidence="2" id="KW-0732">Signal</keyword>
<feature type="domain" description="Beta-lactamase-related" evidence="3">
    <location>
        <begin position="74"/>
        <end position="383"/>
    </location>
</feature>
<comment type="caution">
    <text evidence="5">The sequence shown here is derived from an EMBL/GenBank/DDBJ whole genome shotgun (WGS) entry which is preliminary data.</text>
</comment>
<dbReference type="AlphaFoldDB" id="A0AAD6G9N6"/>
<evidence type="ECO:0000313" key="5">
    <source>
        <dbReference type="EMBL" id="KAJ5524823.1"/>
    </source>
</evidence>
<feature type="signal peptide" evidence="2">
    <location>
        <begin position="1"/>
        <end position="22"/>
    </location>
</feature>
<evidence type="ECO:0000259" key="3">
    <source>
        <dbReference type="Pfam" id="PF00144"/>
    </source>
</evidence>
<protein>
    <submittedName>
        <fullName evidence="5">Beta-lactamase family protein</fullName>
    </submittedName>
</protein>
<dbReference type="InterPro" id="IPR051478">
    <property type="entry name" value="Beta-lactamase-like_AB/R"/>
</dbReference>
<evidence type="ECO:0000313" key="6">
    <source>
        <dbReference type="Proteomes" id="UP001220324"/>
    </source>
</evidence>
<comment type="similarity">
    <text evidence="1">Belongs to the beta-lactamase family.</text>
</comment>
<dbReference type="Gene3D" id="3.40.710.10">
    <property type="entry name" value="DD-peptidase/beta-lactamase superfamily"/>
    <property type="match status" value="1"/>
</dbReference>
<dbReference type="InterPro" id="IPR058664">
    <property type="entry name" value="ARB_00930-like_C"/>
</dbReference>
<keyword evidence="6" id="KW-1185">Reference proteome</keyword>
<feature type="chain" id="PRO_5042031266" evidence="2">
    <location>
        <begin position="23"/>
        <end position="564"/>
    </location>
</feature>
<dbReference type="SUPFAM" id="SSF56601">
    <property type="entry name" value="beta-lactamase/transpeptidase-like"/>
    <property type="match status" value="1"/>
</dbReference>
<sequence length="564" mass="62282">MLALKSVFTFILILASSHRAYSSCEPEISYPAPIYNLNTLKSTFQEIDNSLNKLIEAGDYNGSSFSLEISSSSQTLYTKYHFDKSLGGSPINGSSAYRIASNTKLFTALGILKQEAAGKLGLDDEVTKYIPGLLNDTRITWKSITIRSLLAHLSGLPNNYGDEDLLLMLSNPSVIGLPPLDTDERDNLPKCGAYSGWTVACTNADLDENLYNVNSVFPSQKETSYSNIGFDLLGQVLAKVTNMKYEDYIKEAIFRPLGMHETSFTVPPASVTASAGSGSDWGVDEGADNPSAGIYSSSSDMMKFLRWVLKNYEKVTPSLNWFQPAAWNSGSHSLLGYPWEIFRTTSILTNTKRPVTFYTKGGGLTDYYTYSFIIPQYDLVVFMGVAGDLSALNTIFTDVLNPLVIAAESEAQYQLKTSYGGVYISIDPSLNSSIALTQTESRSLYISSWISNSTDVLANLIPFVSSTAGTNGEIYFQLLPTFQARRAHDGRVGEVWRLIDVIDDYDDPTNSTTVWNDYCVANIDPFSYGTVPLNEIVFWRNSSDHRSTVESVTLSAFKVDLRRN</sequence>
<gene>
    <name evidence="5" type="ORF">N7494_011473</name>
</gene>
<accession>A0AAD6G9N6</accession>
<evidence type="ECO:0000256" key="2">
    <source>
        <dbReference type="SAM" id="SignalP"/>
    </source>
</evidence>
<dbReference type="PANTHER" id="PTHR22935">
    <property type="entry name" value="PENICILLIN-BINDING PROTEIN"/>
    <property type="match status" value="1"/>
</dbReference>
<organism evidence="5 6">
    <name type="scientific">Penicillium frequentans</name>
    <dbReference type="NCBI Taxonomy" id="3151616"/>
    <lineage>
        <taxon>Eukaryota</taxon>
        <taxon>Fungi</taxon>
        <taxon>Dikarya</taxon>
        <taxon>Ascomycota</taxon>
        <taxon>Pezizomycotina</taxon>
        <taxon>Eurotiomycetes</taxon>
        <taxon>Eurotiomycetidae</taxon>
        <taxon>Eurotiales</taxon>
        <taxon>Aspergillaceae</taxon>
        <taxon>Penicillium</taxon>
    </lineage>
</organism>
<dbReference type="Pfam" id="PF26335">
    <property type="entry name" value="ARB_00930_C"/>
    <property type="match status" value="1"/>
</dbReference>
<feature type="domain" description="Beta-lactamase-like ARB-00930-like C-terminal" evidence="4">
    <location>
        <begin position="411"/>
        <end position="563"/>
    </location>
</feature>
<name>A0AAD6G9N6_9EURO</name>